<dbReference type="Proteomes" id="UP000187526">
    <property type="component" value="Unassembled WGS sequence"/>
</dbReference>
<organism evidence="2 3">
    <name type="scientific">Azonexus hydrophilus</name>
    <dbReference type="NCBI Taxonomy" id="418702"/>
    <lineage>
        <taxon>Bacteria</taxon>
        <taxon>Pseudomonadati</taxon>
        <taxon>Pseudomonadota</taxon>
        <taxon>Betaproteobacteria</taxon>
        <taxon>Rhodocyclales</taxon>
        <taxon>Azonexaceae</taxon>
        <taxon>Azonexus</taxon>
    </lineage>
</organism>
<gene>
    <name evidence="2" type="ORF">BJN45_16430</name>
</gene>
<keyword evidence="1" id="KW-0732">Signal</keyword>
<keyword evidence="3" id="KW-1185">Reference proteome</keyword>
<sequence length="240" mass="27017">MQCFHGGAKFALCLLLALTLGACSTRLDRDGRSTSTVDGKYLLKTEIDRIADTNRAEVVDGLLRIADKLYRRNPREWKQAGLASREAAVERLRQRLRNDWPELLGQRERLAAALAFNENYAGDRVAALMFGLLTMVDAAFEHKDDFYLLDSLNEIKLYNAARNMEIAIWKLGHDRRAGGEAFLLSNELDPANRNLSFEREFGRIIGLLDFMAHVVADRNGRTLSRVTQSVATAIFLPVGF</sequence>
<evidence type="ECO:0000313" key="3">
    <source>
        <dbReference type="Proteomes" id="UP000187526"/>
    </source>
</evidence>
<evidence type="ECO:0000256" key="1">
    <source>
        <dbReference type="SAM" id="SignalP"/>
    </source>
</evidence>
<evidence type="ECO:0000313" key="2">
    <source>
        <dbReference type="EMBL" id="OMG51809.1"/>
    </source>
</evidence>
<evidence type="ECO:0008006" key="4">
    <source>
        <dbReference type="Google" id="ProtNLM"/>
    </source>
</evidence>
<dbReference type="EMBL" id="MTHD01000007">
    <property type="protein sequence ID" value="OMG51809.1"/>
    <property type="molecule type" value="Genomic_DNA"/>
</dbReference>
<dbReference type="RefSeq" id="WP_076097226.1">
    <property type="nucleotide sequence ID" value="NZ_MTHD01000007.1"/>
</dbReference>
<feature type="chain" id="PRO_5012119214" description="Lipoprotein" evidence="1">
    <location>
        <begin position="23"/>
        <end position="240"/>
    </location>
</feature>
<name>A0A1R1HZI9_9RHOO</name>
<dbReference type="STRING" id="418702.BJN45_16430"/>
<protein>
    <recommendedName>
        <fullName evidence="4">Lipoprotein</fullName>
    </recommendedName>
</protein>
<comment type="caution">
    <text evidence="2">The sequence shown here is derived from an EMBL/GenBank/DDBJ whole genome shotgun (WGS) entry which is preliminary data.</text>
</comment>
<feature type="signal peptide" evidence="1">
    <location>
        <begin position="1"/>
        <end position="22"/>
    </location>
</feature>
<proteinExistence type="predicted"/>
<dbReference type="OrthoDB" id="5866325at2"/>
<accession>A0A1R1HZI9</accession>
<dbReference type="AlphaFoldDB" id="A0A1R1HZI9"/>
<reference evidence="2 3" key="1">
    <citation type="submission" date="2016-10" db="EMBL/GenBank/DDBJ databases">
        <title>Alkaliphiles isolated from bioreactors.</title>
        <authorList>
            <person name="Salah Z."/>
            <person name="Rout S.P."/>
            <person name="Humphreys P.N."/>
        </authorList>
    </citation>
    <scope>NUCLEOTIDE SEQUENCE [LARGE SCALE GENOMIC DNA]</scope>
    <source>
        <strain evidence="2 3">ZS02</strain>
    </source>
</reference>